<evidence type="ECO:0000313" key="3">
    <source>
        <dbReference type="Proteomes" id="UP000268823"/>
    </source>
</evidence>
<dbReference type="Proteomes" id="UP000268823">
    <property type="component" value="Unassembled WGS sequence"/>
</dbReference>
<keyword evidence="1" id="KW-0812">Transmembrane</keyword>
<evidence type="ECO:0000313" key="2">
    <source>
        <dbReference type="EMBL" id="RMY93749.1"/>
    </source>
</evidence>
<evidence type="ECO:0000256" key="1">
    <source>
        <dbReference type="SAM" id="Phobius"/>
    </source>
</evidence>
<protein>
    <submittedName>
        <fullName evidence="2">Uncharacterized protein</fullName>
    </submittedName>
</protein>
<reference evidence="2 3" key="1">
    <citation type="journal article" date="2018" name="BMC Genomics">
        <title>Genomic evidence for intraspecific hybridization in a clonal and extremely halotolerant yeast.</title>
        <authorList>
            <person name="Gostincar C."/>
            <person name="Stajich J.E."/>
            <person name="Zupancic J."/>
            <person name="Zalar P."/>
            <person name="Gunde-Cimerman N."/>
        </authorList>
    </citation>
    <scope>NUCLEOTIDE SEQUENCE [LARGE SCALE GENOMIC DNA]</scope>
    <source>
        <strain evidence="2 3">EXF-2788</strain>
    </source>
</reference>
<accession>A0A3M7FXZ3</accession>
<dbReference type="AlphaFoldDB" id="A0A3M7FXZ3"/>
<sequence>MLSPKSKAEQDAFIATGLLPVSCAVDYLATLVWLFGGLLETDAVWAYRTIGQLPCSSLSRAETQPVALHCRCAHRDRNPRSHRVVTLPDRLGEELGRRCMGGEQSKRRLGVGDGKGCEGMGKGCHAFEKEPEKALRK</sequence>
<organism evidence="2 3">
    <name type="scientific">Hortaea werneckii</name>
    <name type="common">Black yeast</name>
    <name type="synonym">Cladosporium werneckii</name>
    <dbReference type="NCBI Taxonomy" id="91943"/>
    <lineage>
        <taxon>Eukaryota</taxon>
        <taxon>Fungi</taxon>
        <taxon>Dikarya</taxon>
        <taxon>Ascomycota</taxon>
        <taxon>Pezizomycotina</taxon>
        <taxon>Dothideomycetes</taxon>
        <taxon>Dothideomycetidae</taxon>
        <taxon>Mycosphaerellales</taxon>
        <taxon>Teratosphaeriaceae</taxon>
        <taxon>Hortaea</taxon>
    </lineage>
</organism>
<feature type="transmembrane region" description="Helical" evidence="1">
    <location>
        <begin position="12"/>
        <end position="35"/>
    </location>
</feature>
<keyword evidence="1" id="KW-1133">Transmembrane helix</keyword>
<dbReference type="OrthoDB" id="3189033at2759"/>
<keyword evidence="1" id="KW-0472">Membrane</keyword>
<comment type="caution">
    <text evidence="2">The sequence shown here is derived from an EMBL/GenBank/DDBJ whole genome shotgun (WGS) entry which is preliminary data.</text>
</comment>
<dbReference type="EMBL" id="QWIR01000018">
    <property type="protein sequence ID" value="RMY93749.1"/>
    <property type="molecule type" value="Genomic_DNA"/>
</dbReference>
<proteinExistence type="predicted"/>
<gene>
    <name evidence="2" type="ORF">D0861_01744</name>
</gene>
<name>A0A3M7FXZ3_HORWE</name>